<evidence type="ECO:0000256" key="7">
    <source>
        <dbReference type="ARBA" id="ARBA00022989"/>
    </source>
</evidence>
<keyword evidence="2" id="KW-0813">Transport</keyword>
<keyword evidence="4 9" id="KW-0762">Sugar transport</keyword>
<name>A0A510TVW8_9LACO</name>
<keyword evidence="7" id="KW-1133">Transmembrane helix</keyword>
<dbReference type="RefSeq" id="WP_146994186.1">
    <property type="nucleotide sequence ID" value="NZ_BJTX01000013.1"/>
</dbReference>
<dbReference type="GO" id="GO:0005886">
    <property type="term" value="C:plasma membrane"/>
    <property type="evidence" value="ECO:0007669"/>
    <property type="project" value="UniProtKB-SubCell"/>
</dbReference>
<dbReference type="Proteomes" id="UP000326779">
    <property type="component" value="Chromosome"/>
</dbReference>
<dbReference type="GO" id="GO:0009401">
    <property type="term" value="P:phosphoenolpyruvate-dependent sugar phosphotransferase system"/>
    <property type="evidence" value="ECO:0007669"/>
    <property type="project" value="UniProtKB-KW"/>
</dbReference>
<evidence type="ECO:0000256" key="6">
    <source>
        <dbReference type="ARBA" id="ARBA00022692"/>
    </source>
</evidence>
<keyword evidence="8" id="KW-0472">Membrane</keyword>
<protein>
    <submittedName>
        <fullName evidence="9">PTS sugar transporter subunit IIC</fullName>
    </submittedName>
</protein>
<gene>
    <name evidence="9" type="ORF">D1010_15540</name>
</gene>
<dbReference type="AlphaFoldDB" id="A0A510TVW8"/>
<keyword evidence="6" id="KW-0812">Transmembrane</keyword>
<dbReference type="EMBL" id="CP045143">
    <property type="protein sequence ID" value="QFR24670.1"/>
    <property type="molecule type" value="Genomic_DNA"/>
</dbReference>
<dbReference type="PROSITE" id="PS51106">
    <property type="entry name" value="PTS_EIIC_TYPE_4"/>
    <property type="match status" value="1"/>
</dbReference>
<evidence type="ECO:0000313" key="9">
    <source>
        <dbReference type="EMBL" id="QFR24670.1"/>
    </source>
</evidence>
<evidence type="ECO:0000313" key="10">
    <source>
        <dbReference type="Proteomes" id="UP000326779"/>
    </source>
</evidence>
<evidence type="ECO:0000256" key="5">
    <source>
        <dbReference type="ARBA" id="ARBA00022683"/>
    </source>
</evidence>
<evidence type="ECO:0000256" key="3">
    <source>
        <dbReference type="ARBA" id="ARBA00022475"/>
    </source>
</evidence>
<reference evidence="9 10" key="1">
    <citation type="submission" date="2019-10" db="EMBL/GenBank/DDBJ databases">
        <title>The completed genome of Lactobacillus harbinensis M1.</title>
        <authorList>
            <person name="Zheng Y."/>
        </authorList>
    </citation>
    <scope>NUCLEOTIDE SEQUENCE [LARGE SCALE GENOMIC DNA]</scope>
    <source>
        <strain evidence="9 10">M1</strain>
    </source>
</reference>
<accession>A0A510TVW8</accession>
<evidence type="ECO:0000256" key="8">
    <source>
        <dbReference type="ARBA" id="ARBA00023136"/>
    </source>
</evidence>
<keyword evidence="3" id="KW-1003">Cell membrane</keyword>
<organism evidence="9 10">
    <name type="scientific">Schleiferilactobacillus harbinensis</name>
    <dbReference type="NCBI Taxonomy" id="304207"/>
    <lineage>
        <taxon>Bacteria</taxon>
        <taxon>Bacillati</taxon>
        <taxon>Bacillota</taxon>
        <taxon>Bacilli</taxon>
        <taxon>Lactobacillales</taxon>
        <taxon>Lactobacillaceae</taxon>
        <taxon>Schleiferilactobacillus</taxon>
    </lineage>
</organism>
<dbReference type="KEGG" id="lhb:D1010_15540"/>
<sequence length="259" mass="27809">MILLIQALLVGAALAFQKWGNWFGSLGFDRPILAGALTGLLLGSLRTGIIVGAALELVYLGSVTLGGTIAFDIGMGTVMSTAFAILGPLPLGVTVLLSFPVSLLGAVVYPVFKKWSTSLVPRFQDELKAHQIQAFNRLWHRQWLAYLGFWFLVGTGLTLLGAPLCRLLVPVLPAPLVHILAVGAGMLPAMGIAAMLISLWNSELIPWFFLGFALVAFFKGSMIKVAFIASVIAALMAGNAWHHRQPPKAKSVEDDFLDD</sequence>
<comment type="subcellular location">
    <subcellularLocation>
        <location evidence="1">Cell membrane</location>
        <topology evidence="1">Multi-pass membrane protein</topology>
    </subcellularLocation>
</comment>
<dbReference type="Pfam" id="PF03609">
    <property type="entry name" value="EII-Sor"/>
    <property type="match status" value="1"/>
</dbReference>
<proteinExistence type="predicted"/>
<dbReference type="InterPro" id="IPR004700">
    <property type="entry name" value="PTS_IIC_man"/>
</dbReference>
<evidence type="ECO:0000256" key="1">
    <source>
        <dbReference type="ARBA" id="ARBA00004651"/>
    </source>
</evidence>
<evidence type="ECO:0000256" key="2">
    <source>
        <dbReference type="ARBA" id="ARBA00022448"/>
    </source>
</evidence>
<keyword evidence="5" id="KW-0598">Phosphotransferase system</keyword>
<evidence type="ECO:0000256" key="4">
    <source>
        <dbReference type="ARBA" id="ARBA00022597"/>
    </source>
</evidence>